<name>A0ABY8I906_9BURK</name>
<dbReference type="RefSeq" id="WP_278318231.1">
    <property type="nucleotide sequence ID" value="NZ_CP121464.1"/>
</dbReference>
<sequence>MPLICYKCIDDVGLKKIIEKVGNVGHCSICEGVKRVAVEARELGKIIEPTLRKLYSIGEEQPRYSLEADGVYYQQQGEYLEEIIESILEQELDCVDEIASGVIEADNYWPQDGEYGFWDDTSCYERNLYHGQGTGFSWEATLAELKHSRRFFSPSAQTLFTELFAGLDTLRVLKGRKSEPVVTTLPEGSLLYRARSCRIESEAKTIWENPLAFVGPPPLDKARAGRMNAEGVVVLYCAKDIETCLAEMRPALGGTLALITLKTREPLRILDFSLLEKRFVGGPGSVFEPNYFEELERRQFLKRLHHLISQPIVPGHEADYLITQTMAEYLAHVHDVQIDGISFSSAQRASGVNVVLFPSRDLLTDRVQDKFGVEYVEGSIKGFKTESIRYRHSEVDVEKRVDGSFSLASKYDPDLDF</sequence>
<dbReference type="InterPro" id="IPR041206">
    <property type="entry name" value="HEPN/RES_NTD1"/>
</dbReference>
<protein>
    <submittedName>
        <fullName evidence="2">RES domain-containing protein</fullName>
    </submittedName>
</protein>
<evidence type="ECO:0000259" key="1">
    <source>
        <dbReference type="SMART" id="SM00953"/>
    </source>
</evidence>
<evidence type="ECO:0000313" key="3">
    <source>
        <dbReference type="Proteomes" id="UP001219584"/>
    </source>
</evidence>
<keyword evidence="3" id="KW-1185">Reference proteome</keyword>
<evidence type="ECO:0000313" key="2">
    <source>
        <dbReference type="EMBL" id="WFR81400.1"/>
    </source>
</evidence>
<gene>
    <name evidence="2" type="ORF">P9875_09640</name>
</gene>
<dbReference type="SMART" id="SM00953">
    <property type="entry name" value="RES"/>
    <property type="match status" value="1"/>
</dbReference>
<dbReference type="InterPro" id="IPR014914">
    <property type="entry name" value="RES_dom"/>
</dbReference>
<proteinExistence type="predicted"/>
<dbReference type="EMBL" id="CP121464">
    <property type="protein sequence ID" value="WFR81400.1"/>
    <property type="molecule type" value="Genomic_DNA"/>
</dbReference>
<organism evidence="2 3">
    <name type="scientific">Janthinobacterium rivuli</name>
    <dbReference type="NCBI Taxonomy" id="2751478"/>
    <lineage>
        <taxon>Bacteria</taxon>
        <taxon>Pseudomonadati</taxon>
        <taxon>Pseudomonadota</taxon>
        <taxon>Betaproteobacteria</taxon>
        <taxon>Burkholderiales</taxon>
        <taxon>Oxalobacteraceae</taxon>
        <taxon>Janthinobacterium</taxon>
    </lineage>
</organism>
<dbReference type="Pfam" id="PF08808">
    <property type="entry name" value="RES"/>
    <property type="match status" value="1"/>
</dbReference>
<dbReference type="Pfam" id="PF18870">
    <property type="entry name" value="HEPN_RES_NTD1"/>
    <property type="match status" value="1"/>
</dbReference>
<accession>A0ABY8I906</accession>
<feature type="domain" description="RES" evidence="1">
    <location>
        <begin position="210"/>
        <end position="369"/>
    </location>
</feature>
<dbReference type="Proteomes" id="UP001219584">
    <property type="component" value="Chromosome"/>
</dbReference>
<reference evidence="2 3" key="1">
    <citation type="submission" date="2023-04" db="EMBL/GenBank/DDBJ databases">
        <title>Nanopore sequencing of Janthinobacterium from water.</title>
        <authorList>
            <person name="Ciuchcinski K."/>
            <person name="Rokowska A."/>
            <person name="Dziewit L."/>
        </authorList>
    </citation>
    <scope>NUCLEOTIDE SEQUENCE [LARGE SCALE GENOMIC DNA]</scope>
    <source>
        <strain evidence="2 3">DEMB2</strain>
    </source>
</reference>